<evidence type="ECO:0000313" key="10">
    <source>
        <dbReference type="EMBL" id="ROO87821.1"/>
    </source>
</evidence>
<feature type="domain" description="Nitrate/nitrite sensing protein" evidence="9">
    <location>
        <begin position="73"/>
        <end position="306"/>
    </location>
</feature>
<dbReference type="GO" id="GO:0005886">
    <property type="term" value="C:plasma membrane"/>
    <property type="evidence" value="ECO:0007669"/>
    <property type="project" value="TreeGrafter"/>
</dbReference>
<evidence type="ECO:0000259" key="8">
    <source>
        <dbReference type="Pfam" id="PF02518"/>
    </source>
</evidence>
<dbReference type="SUPFAM" id="SSF55874">
    <property type="entry name" value="ATPase domain of HSP90 chaperone/DNA topoisomerase II/histidine kinase"/>
    <property type="match status" value="1"/>
</dbReference>
<dbReference type="EC" id="2.7.13.3" evidence="2"/>
<protein>
    <recommendedName>
        <fullName evidence="2">histidine kinase</fullName>
        <ecNumber evidence="2">2.7.13.3</ecNumber>
    </recommendedName>
</protein>
<dbReference type="Pfam" id="PF08376">
    <property type="entry name" value="NIT"/>
    <property type="match status" value="1"/>
</dbReference>
<dbReference type="InterPro" id="IPR013587">
    <property type="entry name" value="Nitrate/nitrite_sensing"/>
</dbReference>
<evidence type="ECO:0000256" key="7">
    <source>
        <dbReference type="SAM" id="Phobius"/>
    </source>
</evidence>
<evidence type="ECO:0000256" key="5">
    <source>
        <dbReference type="ARBA" id="ARBA00022777"/>
    </source>
</evidence>
<keyword evidence="3" id="KW-0597">Phosphoprotein</keyword>
<dbReference type="GO" id="GO:0004673">
    <property type="term" value="F:protein histidine kinase activity"/>
    <property type="evidence" value="ECO:0007669"/>
    <property type="project" value="UniProtKB-EC"/>
</dbReference>
<keyword evidence="5 10" id="KW-0418">Kinase</keyword>
<dbReference type="Gene3D" id="3.30.565.10">
    <property type="entry name" value="Histidine kinase-like ATPase, C-terminal domain"/>
    <property type="match status" value="1"/>
</dbReference>
<dbReference type="GO" id="GO:0000160">
    <property type="term" value="P:phosphorelay signal transduction system"/>
    <property type="evidence" value="ECO:0007669"/>
    <property type="project" value="TreeGrafter"/>
</dbReference>
<feature type="transmembrane region" description="Helical" evidence="7">
    <location>
        <begin position="29"/>
        <end position="49"/>
    </location>
</feature>
<dbReference type="InterPro" id="IPR050428">
    <property type="entry name" value="TCS_sensor_his_kinase"/>
</dbReference>
<evidence type="ECO:0000256" key="4">
    <source>
        <dbReference type="ARBA" id="ARBA00022679"/>
    </source>
</evidence>
<organism evidence="10 11">
    <name type="scientific">Actinocorallia herbida</name>
    <dbReference type="NCBI Taxonomy" id="58109"/>
    <lineage>
        <taxon>Bacteria</taxon>
        <taxon>Bacillati</taxon>
        <taxon>Actinomycetota</taxon>
        <taxon>Actinomycetes</taxon>
        <taxon>Streptosporangiales</taxon>
        <taxon>Thermomonosporaceae</taxon>
        <taxon>Actinocorallia</taxon>
    </lineage>
</organism>
<dbReference type="PANTHER" id="PTHR45436:SF5">
    <property type="entry name" value="SENSOR HISTIDINE KINASE TRCS"/>
    <property type="match status" value="1"/>
</dbReference>
<keyword evidence="7" id="KW-0812">Transmembrane</keyword>
<proteinExistence type="predicted"/>
<dbReference type="OrthoDB" id="3502710at2"/>
<feature type="region of interest" description="Disordered" evidence="6">
    <location>
        <begin position="641"/>
        <end position="893"/>
    </location>
</feature>
<reference evidence="10 11" key="1">
    <citation type="submission" date="2018-11" db="EMBL/GenBank/DDBJ databases">
        <title>Sequencing the genomes of 1000 actinobacteria strains.</title>
        <authorList>
            <person name="Klenk H.-P."/>
        </authorList>
    </citation>
    <scope>NUCLEOTIDE SEQUENCE [LARGE SCALE GENOMIC DNA]</scope>
    <source>
        <strain evidence="10 11">DSM 44254</strain>
    </source>
</reference>
<dbReference type="InterPro" id="IPR036890">
    <property type="entry name" value="HATPase_C_sf"/>
</dbReference>
<accession>A0A3N1D2R6</accession>
<name>A0A3N1D2R6_9ACTN</name>
<dbReference type="PANTHER" id="PTHR45436">
    <property type="entry name" value="SENSOR HISTIDINE KINASE YKOH"/>
    <property type="match status" value="1"/>
</dbReference>
<keyword evidence="7" id="KW-1133">Transmembrane helix</keyword>
<evidence type="ECO:0000256" key="6">
    <source>
        <dbReference type="SAM" id="MobiDB-lite"/>
    </source>
</evidence>
<dbReference type="AlphaFoldDB" id="A0A3N1D2R6"/>
<dbReference type="EMBL" id="RJKE01000001">
    <property type="protein sequence ID" value="ROO87821.1"/>
    <property type="molecule type" value="Genomic_DNA"/>
</dbReference>
<evidence type="ECO:0000313" key="11">
    <source>
        <dbReference type="Proteomes" id="UP000272400"/>
    </source>
</evidence>
<dbReference type="Proteomes" id="UP000272400">
    <property type="component" value="Unassembled WGS sequence"/>
</dbReference>
<keyword evidence="7" id="KW-0472">Membrane</keyword>
<feature type="domain" description="Histidine kinase/HSP90-like ATPase" evidence="8">
    <location>
        <begin position="533"/>
        <end position="637"/>
    </location>
</feature>
<evidence type="ECO:0000259" key="9">
    <source>
        <dbReference type="Pfam" id="PF08376"/>
    </source>
</evidence>
<comment type="caution">
    <text evidence="10">The sequence shown here is derived from an EMBL/GenBank/DDBJ whole genome shotgun (WGS) entry which is preliminary data.</text>
</comment>
<evidence type="ECO:0000256" key="2">
    <source>
        <dbReference type="ARBA" id="ARBA00012438"/>
    </source>
</evidence>
<dbReference type="Gene3D" id="6.10.340.10">
    <property type="match status" value="1"/>
</dbReference>
<feature type="compositionally biased region" description="Low complexity" evidence="6">
    <location>
        <begin position="779"/>
        <end position="792"/>
    </location>
</feature>
<feature type="compositionally biased region" description="Low complexity" evidence="6">
    <location>
        <begin position="679"/>
        <end position="718"/>
    </location>
</feature>
<keyword evidence="4" id="KW-0808">Transferase</keyword>
<evidence type="ECO:0000256" key="1">
    <source>
        <dbReference type="ARBA" id="ARBA00000085"/>
    </source>
</evidence>
<sequence>MNGDVAPPGERRRKGRSWLRGGRTIRSRLAIIVLVPTSLLVTVASFGVADQVRISGDADAVSRLVGLELSAQDLIHSLQRERSLTSSLLGGAGQFRSQVDAQRRATDVNEQSLKQQIAGGTSPSARAVSDALAGLNTLSFIRDSADSGRLNRTEMLDFYTSAIVKLNGFSTEGDLGQSDQALRRDLQSLHSLGEAKEAVALERSQLSGVFAQGYFTQNDYLRFTEVRATKIEALDRFWQTASEQRKSDLTAALKTSQAGLAENFEQKALLGADGSPLKLSSPQWSAAMTTIGNDLREIQRDLGDDIRQRVAGIHRDADRGLFLYSLLALACLIVALLLWLYTFRSIMRPLTMLTGEAHDVAERRLPEAVARVQAADDPGAVMQHVIAGSVLAQRDDEFAEVAVALDHLQKTAVRLAVEQAVMRYNTSESLANLGRRNQNLVRRQLGFISALEKEEADPNQLANLFELDHLATRMRRNAESLLILTGEHSPRRWSTAVSVGDVLRSAFAEVEDYRRVTLRRADKAMVQGAAAAEIAHLLAELVENALAFSPPDLAVEVQARSAGNEYHIAIVDQGLGMAAEAMAVANARLAGEESFLVSPTRDLGHYVVGRLAQRLSIKVWLHDSPLNGVTARVVIPTSLLEQPGKPSAAPRQQVPVSAGVGPHTSGAYLSAPIPGDRTSGQNGSGPHPSSNGSGPAHPASPNGAQPGAANPGTGPNGIYPGGAPNGGANPGTGPNGVYPGDSQTGGAQPGTGPNGIYPGAAQNGGSGAYPAVPGGSQTSGAYSASHGSGAHPAVPPGALSAQPPNGPYSGGMPPQPPGSTGGTPFAPGPLAGPLAKGQPGGGPRHAAPKTTRNGLLKRQPRTPGTRRAGAAQRPATPEQPRPPARPERTPGEVRQMLDSFRLGYNNADTRTGDEPQ</sequence>
<dbReference type="InterPro" id="IPR003594">
    <property type="entry name" value="HATPase_dom"/>
</dbReference>
<feature type="transmembrane region" description="Helical" evidence="7">
    <location>
        <begin position="321"/>
        <end position="343"/>
    </location>
</feature>
<keyword evidence="11" id="KW-1185">Reference proteome</keyword>
<gene>
    <name evidence="10" type="ORF">EDD29_5464</name>
</gene>
<feature type="compositionally biased region" description="Gly residues" evidence="6">
    <location>
        <begin position="719"/>
        <end position="734"/>
    </location>
</feature>
<feature type="compositionally biased region" description="Low complexity" evidence="6">
    <location>
        <begin position="822"/>
        <end position="837"/>
    </location>
</feature>
<comment type="catalytic activity">
    <reaction evidence="1">
        <text>ATP + protein L-histidine = ADP + protein N-phospho-L-histidine.</text>
        <dbReference type="EC" id="2.7.13.3"/>
    </reaction>
</comment>
<dbReference type="Pfam" id="PF02518">
    <property type="entry name" value="HATPase_c"/>
    <property type="match status" value="1"/>
</dbReference>
<evidence type="ECO:0000256" key="3">
    <source>
        <dbReference type="ARBA" id="ARBA00022553"/>
    </source>
</evidence>